<protein>
    <submittedName>
        <fullName evidence="1">Uncharacterized protein</fullName>
    </submittedName>
</protein>
<proteinExistence type="predicted"/>
<accession>A0AAV1UP71</accession>
<reference evidence="1" key="1">
    <citation type="submission" date="2024-01" db="EMBL/GenBank/DDBJ databases">
        <authorList>
            <person name="Webb A."/>
        </authorList>
    </citation>
    <scope>NUCLEOTIDE SEQUENCE</scope>
    <source>
        <strain evidence="1">Pm1</strain>
    </source>
</reference>
<sequence>MLSAIHGAMLFACIELLEYNPCGSPGILQEAPGLPPEPPALPAWL</sequence>
<dbReference type="AlphaFoldDB" id="A0AAV1UP71"/>
<dbReference type="EMBL" id="CAKLBY020000223">
    <property type="protein sequence ID" value="CAK7936116.1"/>
    <property type="molecule type" value="Genomic_DNA"/>
</dbReference>
<evidence type="ECO:0000313" key="2">
    <source>
        <dbReference type="Proteomes" id="UP001162060"/>
    </source>
</evidence>
<gene>
    <name evidence="1" type="ORF">PM001_LOCUS21266</name>
</gene>
<evidence type="ECO:0000313" key="1">
    <source>
        <dbReference type="EMBL" id="CAK7936116.1"/>
    </source>
</evidence>
<name>A0AAV1UP71_9STRA</name>
<dbReference type="Proteomes" id="UP001162060">
    <property type="component" value="Unassembled WGS sequence"/>
</dbReference>
<comment type="caution">
    <text evidence="1">The sequence shown here is derived from an EMBL/GenBank/DDBJ whole genome shotgun (WGS) entry which is preliminary data.</text>
</comment>
<organism evidence="1 2">
    <name type="scientific">Peronospora matthiolae</name>
    <dbReference type="NCBI Taxonomy" id="2874970"/>
    <lineage>
        <taxon>Eukaryota</taxon>
        <taxon>Sar</taxon>
        <taxon>Stramenopiles</taxon>
        <taxon>Oomycota</taxon>
        <taxon>Peronosporomycetes</taxon>
        <taxon>Peronosporales</taxon>
        <taxon>Peronosporaceae</taxon>
        <taxon>Peronospora</taxon>
    </lineage>
</organism>